<reference evidence="2" key="2">
    <citation type="submission" date="2022-01" db="EMBL/GenBank/DDBJ databases">
        <authorList>
            <person name="Yamashiro T."/>
            <person name="Shiraishi A."/>
            <person name="Satake H."/>
            <person name="Nakayama K."/>
        </authorList>
    </citation>
    <scope>NUCLEOTIDE SEQUENCE</scope>
</reference>
<evidence type="ECO:0000313" key="2">
    <source>
        <dbReference type="EMBL" id="GJS87193.1"/>
    </source>
</evidence>
<accession>A0ABQ4ZAG4</accession>
<keyword evidence="3" id="KW-1185">Reference proteome</keyword>
<dbReference type="Proteomes" id="UP001151760">
    <property type="component" value="Unassembled WGS sequence"/>
</dbReference>
<evidence type="ECO:0000313" key="3">
    <source>
        <dbReference type="Proteomes" id="UP001151760"/>
    </source>
</evidence>
<feature type="region of interest" description="Disordered" evidence="1">
    <location>
        <begin position="522"/>
        <end position="545"/>
    </location>
</feature>
<proteinExistence type="predicted"/>
<name>A0ABQ4ZAG4_9ASTR</name>
<sequence length="747" mass="85415">MSNLKFAETHNLVAFLEKPEESDGFERIFDFLNASSIRYALTMNPTIYTSCIKQFWATAKVKTVNGEVQIQALVDGRKVIVTKTSVRRALQLKDVEGTECLPNAIIFAELERMGYENLTQKLTFYKAFFSPQWKFLIHTILQCLSAKTTTWNEFSSTMASTVICLATNQKFNFSKNDQHKEIYVTPSHTKKVFANIKKGGKGFPGRVTPLFQTMMVQAPKELGKGLEIPTDPQHTPTIIQPSISQPQKKQPRRKQRKDIEVPQPNGSTEPITDEAANEEHVPTHSNDLLLSEIAKLKERVKKLERTNKSRTSGFKRLRKVGKTARIESSKDEEVTLVDEAQGRIDDNLMFDTGVFNEQEVEVEKAVSTTEVTTFSATTTVDELTLAQTLIEIKAAKPKAVKTAATKTTTAVIRPKARGDVFQEPSEFRTTTSSLQTSQLPQDNTQAMMEANYELAQRLQAKEQGELTIEERSKLFVKLINKRKKHFAKIRAEEIIRKPPTKAQKRNQMYSFVPIDLEVVEGSKSQAEGSKKRTREELESDNSKKKKINKNVEAEVHDEAEMKKHMEVVPDDEVVIDVIPLATKSPINVDWKIIKKGKMGYFQIIRAEGSSRRYSSMIRMLQNINREDLETLWKLVKAKHGNTRPEEAYERVLWGDLKVMFEPDVESEVWRNLQGYNVTVWKLFSSSGVHFVRFQNLHIFMLVEKKYPLTPATIIKMLNKKLQTDHWNEMCYQLLKLMTKQCKNPGSV</sequence>
<protein>
    <submittedName>
        <fullName evidence="2">Uncharacterized protein</fullName>
    </submittedName>
</protein>
<feature type="compositionally biased region" description="Low complexity" evidence="1">
    <location>
        <begin position="235"/>
        <end position="248"/>
    </location>
</feature>
<organism evidence="2 3">
    <name type="scientific">Tanacetum coccineum</name>
    <dbReference type="NCBI Taxonomy" id="301880"/>
    <lineage>
        <taxon>Eukaryota</taxon>
        <taxon>Viridiplantae</taxon>
        <taxon>Streptophyta</taxon>
        <taxon>Embryophyta</taxon>
        <taxon>Tracheophyta</taxon>
        <taxon>Spermatophyta</taxon>
        <taxon>Magnoliopsida</taxon>
        <taxon>eudicotyledons</taxon>
        <taxon>Gunneridae</taxon>
        <taxon>Pentapetalae</taxon>
        <taxon>asterids</taxon>
        <taxon>campanulids</taxon>
        <taxon>Asterales</taxon>
        <taxon>Asteraceae</taxon>
        <taxon>Asteroideae</taxon>
        <taxon>Anthemideae</taxon>
        <taxon>Anthemidinae</taxon>
        <taxon>Tanacetum</taxon>
    </lineage>
</organism>
<gene>
    <name evidence="2" type="ORF">Tco_0769829</name>
</gene>
<comment type="caution">
    <text evidence="2">The sequence shown here is derived from an EMBL/GenBank/DDBJ whole genome shotgun (WGS) entry which is preliminary data.</text>
</comment>
<evidence type="ECO:0000256" key="1">
    <source>
        <dbReference type="SAM" id="MobiDB-lite"/>
    </source>
</evidence>
<reference evidence="2" key="1">
    <citation type="journal article" date="2022" name="Int. J. Mol. Sci.">
        <title>Draft Genome of Tanacetum Coccineum: Genomic Comparison of Closely Related Tanacetum-Family Plants.</title>
        <authorList>
            <person name="Yamashiro T."/>
            <person name="Shiraishi A."/>
            <person name="Nakayama K."/>
            <person name="Satake H."/>
        </authorList>
    </citation>
    <scope>NUCLEOTIDE SEQUENCE</scope>
</reference>
<feature type="compositionally biased region" description="Basic and acidic residues" evidence="1">
    <location>
        <begin position="528"/>
        <end position="542"/>
    </location>
</feature>
<feature type="region of interest" description="Disordered" evidence="1">
    <location>
        <begin position="224"/>
        <end position="287"/>
    </location>
</feature>
<dbReference type="EMBL" id="BQNB010011178">
    <property type="protein sequence ID" value="GJS87193.1"/>
    <property type="molecule type" value="Genomic_DNA"/>
</dbReference>